<dbReference type="Pfam" id="PF22694">
    <property type="entry name" value="CtpB_N-like"/>
    <property type="match status" value="1"/>
</dbReference>
<dbReference type="PANTHER" id="PTHR32060">
    <property type="entry name" value="TAIL-SPECIFIC PROTEASE"/>
    <property type="match status" value="1"/>
</dbReference>
<dbReference type="EMBL" id="VWOJ01000002">
    <property type="protein sequence ID" value="KAA5803605.1"/>
    <property type="molecule type" value="Genomic_DNA"/>
</dbReference>
<comment type="similarity">
    <text evidence="1 5">Belongs to the peptidase S41A family.</text>
</comment>
<evidence type="ECO:0000256" key="1">
    <source>
        <dbReference type="ARBA" id="ARBA00009179"/>
    </source>
</evidence>
<dbReference type="CDD" id="cd07560">
    <property type="entry name" value="Peptidase_S41_CPP"/>
    <property type="match status" value="1"/>
</dbReference>
<dbReference type="GO" id="GO:0030288">
    <property type="term" value="C:outer membrane-bounded periplasmic space"/>
    <property type="evidence" value="ECO:0007669"/>
    <property type="project" value="TreeGrafter"/>
</dbReference>
<dbReference type="InterPro" id="IPR029045">
    <property type="entry name" value="ClpP/crotonase-like_dom_sf"/>
</dbReference>
<evidence type="ECO:0000313" key="9">
    <source>
        <dbReference type="Proteomes" id="UP000325122"/>
    </source>
</evidence>
<accession>A0A5M6ZHN7</accession>
<dbReference type="SMART" id="SM00228">
    <property type="entry name" value="PDZ"/>
    <property type="match status" value="1"/>
</dbReference>
<dbReference type="Gene3D" id="3.30.750.44">
    <property type="match status" value="1"/>
</dbReference>
<dbReference type="PANTHER" id="PTHR32060:SF30">
    <property type="entry name" value="CARBOXY-TERMINAL PROCESSING PROTEASE CTPA"/>
    <property type="match status" value="1"/>
</dbReference>
<feature type="domain" description="PDZ" evidence="7">
    <location>
        <begin position="84"/>
        <end position="152"/>
    </location>
</feature>
<dbReference type="GO" id="GO:0006508">
    <property type="term" value="P:proteolysis"/>
    <property type="evidence" value="ECO:0007669"/>
    <property type="project" value="UniProtKB-KW"/>
</dbReference>
<dbReference type="Gene3D" id="3.90.226.10">
    <property type="entry name" value="2-enoyl-CoA Hydratase, Chain A, domain 1"/>
    <property type="match status" value="1"/>
</dbReference>
<keyword evidence="4 5" id="KW-0720">Serine protease</keyword>
<reference evidence="8 9" key="1">
    <citation type="submission" date="2019-09" db="EMBL/GenBank/DDBJ databases">
        <authorList>
            <person name="Kevbrin V."/>
            <person name="Grouzdev D.S."/>
        </authorList>
    </citation>
    <scope>NUCLEOTIDE SEQUENCE [LARGE SCALE GENOMIC DNA]</scope>
    <source>
        <strain evidence="8 9">G-192</strain>
    </source>
</reference>
<dbReference type="GO" id="GO:0007165">
    <property type="term" value="P:signal transduction"/>
    <property type="evidence" value="ECO:0007669"/>
    <property type="project" value="TreeGrafter"/>
</dbReference>
<organism evidence="8 9">
    <name type="scientific">Alkalicaulis satelles</name>
    <dbReference type="NCBI Taxonomy" id="2609175"/>
    <lineage>
        <taxon>Bacteria</taxon>
        <taxon>Pseudomonadati</taxon>
        <taxon>Pseudomonadota</taxon>
        <taxon>Alphaproteobacteria</taxon>
        <taxon>Maricaulales</taxon>
        <taxon>Maricaulaceae</taxon>
        <taxon>Alkalicaulis</taxon>
    </lineage>
</organism>
<evidence type="ECO:0000256" key="4">
    <source>
        <dbReference type="ARBA" id="ARBA00022825"/>
    </source>
</evidence>
<evidence type="ECO:0000313" key="8">
    <source>
        <dbReference type="EMBL" id="KAA5803605.1"/>
    </source>
</evidence>
<protein>
    <submittedName>
        <fullName evidence="8">S41 family peptidase</fullName>
    </submittedName>
</protein>
<sequence length="432" mass="46996">MRLLIIASAVLFGIGAATLGMSAERPDRDRAETFRQLELFGDVLSRVESDYVVETDKAMLIEAAINGMLTSLDPHSRYLPPEAFQEMQTTTRGEYYGIGIEVTWRNDMVTIVSPIAGTPGEEAGLEANDVILAVDGDNMVGAGMDAVVERIRGPAGEPVTLTIGREGEDPFEVTVVRAAVEVRSVVYRMEEDLPYLRITTFNENTTERVTAALRDLVNAQGGPLPGLILDVRSNPGGLLEQSVSVSSLFLDRGEVVSTRGRDPRDTRRYNAEAGDMLAGAPIVVLVNAGSASASEIVAGALQDRERATVVGLPSFGKGSMQTVVPLRGGRDGALRLTTARYYTPAGRSIQGWGVIPDVLVAPRQITPETRILSGEADLRNALSNENGEREPPFDFEDIRQPPEDWNTSDDFQLKAAREELRARMARREARLQ</sequence>
<dbReference type="SUPFAM" id="SSF52096">
    <property type="entry name" value="ClpP/crotonase"/>
    <property type="match status" value="1"/>
</dbReference>
<dbReference type="CDD" id="cd06782">
    <property type="entry name" value="cpPDZ_CPP-like"/>
    <property type="match status" value="1"/>
</dbReference>
<evidence type="ECO:0000256" key="2">
    <source>
        <dbReference type="ARBA" id="ARBA00022670"/>
    </source>
</evidence>
<dbReference type="Pfam" id="PF17820">
    <property type="entry name" value="PDZ_6"/>
    <property type="match status" value="1"/>
</dbReference>
<dbReference type="InterPro" id="IPR036034">
    <property type="entry name" value="PDZ_sf"/>
</dbReference>
<dbReference type="GO" id="GO:0008236">
    <property type="term" value="F:serine-type peptidase activity"/>
    <property type="evidence" value="ECO:0007669"/>
    <property type="project" value="UniProtKB-KW"/>
</dbReference>
<evidence type="ECO:0000256" key="6">
    <source>
        <dbReference type="SAM" id="MobiDB-lite"/>
    </source>
</evidence>
<dbReference type="InterPro" id="IPR001478">
    <property type="entry name" value="PDZ"/>
</dbReference>
<dbReference type="RefSeq" id="WP_150022873.1">
    <property type="nucleotide sequence ID" value="NZ_VWOJ01000002.1"/>
</dbReference>
<dbReference type="InterPro" id="IPR005151">
    <property type="entry name" value="Tail-specific_protease"/>
</dbReference>
<dbReference type="InterPro" id="IPR041489">
    <property type="entry name" value="PDZ_6"/>
</dbReference>
<feature type="compositionally biased region" description="Basic and acidic residues" evidence="6">
    <location>
        <begin position="386"/>
        <end position="402"/>
    </location>
</feature>
<keyword evidence="3 5" id="KW-0378">Hydrolase</keyword>
<dbReference type="InterPro" id="IPR055210">
    <property type="entry name" value="CtpA/B_N"/>
</dbReference>
<dbReference type="AlphaFoldDB" id="A0A5M6ZHN7"/>
<feature type="region of interest" description="Disordered" evidence="6">
    <location>
        <begin position="383"/>
        <end position="411"/>
    </location>
</feature>
<keyword evidence="9" id="KW-1185">Reference proteome</keyword>
<dbReference type="GO" id="GO:0004175">
    <property type="term" value="F:endopeptidase activity"/>
    <property type="evidence" value="ECO:0007669"/>
    <property type="project" value="TreeGrafter"/>
</dbReference>
<dbReference type="InterPro" id="IPR004447">
    <property type="entry name" value="Peptidase_S41A"/>
</dbReference>
<proteinExistence type="inferred from homology"/>
<dbReference type="NCBIfam" id="TIGR00225">
    <property type="entry name" value="prc"/>
    <property type="match status" value="1"/>
</dbReference>
<comment type="caution">
    <text evidence="8">The sequence shown here is derived from an EMBL/GenBank/DDBJ whole genome shotgun (WGS) entry which is preliminary data.</text>
</comment>
<dbReference type="Proteomes" id="UP000325122">
    <property type="component" value="Unassembled WGS sequence"/>
</dbReference>
<dbReference type="Pfam" id="PF03572">
    <property type="entry name" value="Peptidase_S41"/>
    <property type="match status" value="1"/>
</dbReference>
<dbReference type="FunFam" id="2.30.42.10:FF:000063">
    <property type="entry name" value="Peptidase, S41 family"/>
    <property type="match status" value="1"/>
</dbReference>
<dbReference type="SMART" id="SM00245">
    <property type="entry name" value="TSPc"/>
    <property type="match status" value="1"/>
</dbReference>
<gene>
    <name evidence="8" type="ORF">F1654_07325</name>
</gene>
<dbReference type="SUPFAM" id="SSF50156">
    <property type="entry name" value="PDZ domain-like"/>
    <property type="match status" value="1"/>
</dbReference>
<name>A0A5M6ZHN7_9PROT</name>
<dbReference type="PROSITE" id="PS50106">
    <property type="entry name" value="PDZ"/>
    <property type="match status" value="1"/>
</dbReference>
<evidence type="ECO:0000256" key="3">
    <source>
        <dbReference type="ARBA" id="ARBA00022801"/>
    </source>
</evidence>
<keyword evidence="2 5" id="KW-0645">Protease</keyword>
<dbReference type="Gene3D" id="2.30.42.10">
    <property type="match status" value="1"/>
</dbReference>
<evidence type="ECO:0000256" key="5">
    <source>
        <dbReference type="RuleBase" id="RU004404"/>
    </source>
</evidence>
<evidence type="ECO:0000259" key="7">
    <source>
        <dbReference type="PROSITE" id="PS50106"/>
    </source>
</evidence>